<feature type="transmembrane region" description="Helical" evidence="7">
    <location>
        <begin position="125"/>
        <end position="145"/>
    </location>
</feature>
<dbReference type="Gene3D" id="1.10.3720.10">
    <property type="entry name" value="MetI-like"/>
    <property type="match status" value="1"/>
</dbReference>
<comment type="similarity">
    <text evidence="7">Belongs to the binding-protein-dependent transport system permease family.</text>
</comment>
<evidence type="ECO:0000313" key="11">
    <source>
        <dbReference type="Proteomes" id="UP000023067"/>
    </source>
</evidence>
<evidence type="ECO:0000256" key="5">
    <source>
        <dbReference type="ARBA" id="ARBA00022989"/>
    </source>
</evidence>
<proteinExistence type="inferred from homology"/>
<evidence type="ECO:0000256" key="4">
    <source>
        <dbReference type="ARBA" id="ARBA00022692"/>
    </source>
</evidence>
<dbReference type="OrthoDB" id="4319190at2"/>
<organism evidence="10 11">
    <name type="scientific">Brachybacterium phenoliresistens</name>
    <dbReference type="NCBI Taxonomy" id="396014"/>
    <lineage>
        <taxon>Bacteria</taxon>
        <taxon>Bacillati</taxon>
        <taxon>Actinomycetota</taxon>
        <taxon>Actinomycetes</taxon>
        <taxon>Micrococcales</taxon>
        <taxon>Dermabacteraceae</taxon>
        <taxon>Brachybacterium</taxon>
    </lineage>
</organism>
<evidence type="ECO:0000256" key="1">
    <source>
        <dbReference type="ARBA" id="ARBA00004651"/>
    </source>
</evidence>
<feature type="transmembrane region" description="Helical" evidence="7">
    <location>
        <begin position="28"/>
        <end position="51"/>
    </location>
</feature>
<dbReference type="RefSeq" id="WP_038372038.1">
    <property type="nucleotide sequence ID" value="NZ_KK069992.1"/>
</dbReference>
<feature type="transmembrane region" description="Helical" evidence="7">
    <location>
        <begin position="92"/>
        <end position="113"/>
    </location>
</feature>
<dbReference type="EMBL" id="JDYK01000007">
    <property type="protein sequence ID" value="EWS81472.1"/>
    <property type="molecule type" value="Genomic_DNA"/>
</dbReference>
<dbReference type="InterPro" id="IPR051393">
    <property type="entry name" value="ABC_transporter_permease"/>
</dbReference>
<dbReference type="STRING" id="396014.BF93_16840"/>
<feature type="transmembrane region" description="Helical" evidence="7">
    <location>
        <begin position="226"/>
        <end position="246"/>
    </location>
</feature>
<keyword evidence="3" id="KW-1003">Cell membrane</keyword>
<evidence type="ECO:0000256" key="6">
    <source>
        <dbReference type="ARBA" id="ARBA00023136"/>
    </source>
</evidence>
<dbReference type="PROSITE" id="PS50928">
    <property type="entry name" value="ABC_TM1"/>
    <property type="match status" value="1"/>
</dbReference>
<dbReference type="SUPFAM" id="SSF160964">
    <property type="entry name" value="MalF N-terminal region-like"/>
    <property type="match status" value="1"/>
</dbReference>
<keyword evidence="2 7" id="KW-0813">Transport</keyword>
<evidence type="ECO:0000256" key="8">
    <source>
        <dbReference type="SAM" id="MobiDB-lite"/>
    </source>
</evidence>
<dbReference type="Pfam" id="PF00528">
    <property type="entry name" value="BPD_transp_1"/>
    <property type="match status" value="1"/>
</dbReference>
<dbReference type="PANTHER" id="PTHR30193">
    <property type="entry name" value="ABC TRANSPORTER PERMEASE PROTEIN"/>
    <property type="match status" value="1"/>
</dbReference>
<evidence type="ECO:0000256" key="7">
    <source>
        <dbReference type="RuleBase" id="RU363032"/>
    </source>
</evidence>
<gene>
    <name evidence="10" type="ORF">BF93_16840</name>
</gene>
<dbReference type="PANTHER" id="PTHR30193:SF41">
    <property type="entry name" value="DIACETYLCHITOBIOSE UPTAKE SYSTEM PERMEASE PROTEIN NGCF"/>
    <property type="match status" value="1"/>
</dbReference>
<protein>
    <submittedName>
        <fullName evidence="10">Sugar ABC transporter permease</fullName>
    </submittedName>
</protein>
<dbReference type="PATRIC" id="fig|396014.3.peg.1712"/>
<evidence type="ECO:0000256" key="3">
    <source>
        <dbReference type="ARBA" id="ARBA00022475"/>
    </source>
</evidence>
<comment type="caution">
    <text evidence="10">The sequence shown here is derived from an EMBL/GenBank/DDBJ whole genome shotgun (WGS) entry which is preliminary data.</text>
</comment>
<evidence type="ECO:0000259" key="9">
    <source>
        <dbReference type="PROSITE" id="PS50928"/>
    </source>
</evidence>
<accession>Z9JUN3</accession>
<dbReference type="HOGENOM" id="CLU_016047_0_2_11"/>
<dbReference type="InterPro" id="IPR035906">
    <property type="entry name" value="MetI-like_sf"/>
</dbReference>
<keyword evidence="6 7" id="KW-0472">Membrane</keyword>
<evidence type="ECO:0000256" key="2">
    <source>
        <dbReference type="ARBA" id="ARBA00022448"/>
    </source>
</evidence>
<feature type="region of interest" description="Disordered" evidence="8">
    <location>
        <begin position="1"/>
        <end position="24"/>
    </location>
</feature>
<dbReference type="eggNOG" id="COG1175">
    <property type="taxonomic scope" value="Bacteria"/>
</dbReference>
<keyword evidence="4 7" id="KW-0812">Transmembrane</keyword>
<dbReference type="Proteomes" id="UP000023067">
    <property type="component" value="Unassembled WGS sequence"/>
</dbReference>
<keyword evidence="11" id="KW-1185">Reference proteome</keyword>
<feature type="compositionally biased region" description="Low complexity" evidence="8">
    <location>
        <begin position="1"/>
        <end position="18"/>
    </location>
</feature>
<dbReference type="AlphaFoldDB" id="Z9JUN3"/>
<feature type="domain" description="ABC transmembrane type-1" evidence="9">
    <location>
        <begin position="88"/>
        <end position="299"/>
    </location>
</feature>
<dbReference type="GO" id="GO:0055085">
    <property type="term" value="P:transmembrane transport"/>
    <property type="evidence" value="ECO:0007669"/>
    <property type="project" value="InterPro"/>
</dbReference>
<reference evidence="10 11" key="1">
    <citation type="submission" date="2014-02" db="EMBL/GenBank/DDBJ databases">
        <title>Genome sequence of Brachybacterium phenoliresistens strain W13A50.</title>
        <authorList>
            <person name="Wang X."/>
        </authorList>
    </citation>
    <scope>NUCLEOTIDE SEQUENCE [LARGE SCALE GENOMIC DNA]</scope>
    <source>
        <strain evidence="10 11">W13A50</strain>
    </source>
</reference>
<comment type="subcellular location">
    <subcellularLocation>
        <location evidence="1 7">Cell membrane</location>
        <topology evidence="1 7">Multi-pass membrane protein</topology>
    </subcellularLocation>
</comment>
<dbReference type="SUPFAM" id="SSF161098">
    <property type="entry name" value="MetI-like"/>
    <property type="match status" value="1"/>
</dbReference>
<dbReference type="GO" id="GO:0005886">
    <property type="term" value="C:plasma membrane"/>
    <property type="evidence" value="ECO:0007669"/>
    <property type="project" value="UniProtKB-SubCell"/>
</dbReference>
<feature type="transmembrane region" description="Helical" evidence="7">
    <location>
        <begin position="278"/>
        <end position="298"/>
    </location>
</feature>
<name>Z9JUN3_9MICO</name>
<dbReference type="CDD" id="cd06261">
    <property type="entry name" value="TM_PBP2"/>
    <property type="match status" value="1"/>
</dbReference>
<evidence type="ECO:0000313" key="10">
    <source>
        <dbReference type="EMBL" id="EWS81472.1"/>
    </source>
</evidence>
<keyword evidence="5 7" id="KW-1133">Transmembrane helix</keyword>
<dbReference type="InterPro" id="IPR000515">
    <property type="entry name" value="MetI-like"/>
</dbReference>
<sequence length="311" mass="34372">MTSATTTTRRPSATSPTRGGRGRRKDDTALALLFIAPASIGLLVFLIWPLLTGIYYSFTEYTTLTPPSWVGLANYREMLTDPIFWNSLKVTIWYVVLNIGIQTVVALVIAVLMQRLTQSTVMRSLVLAPYLVSNVVAAITFLWLLDTQLGIVNRLIAGIGLDPVQFWTSETWVIPTIALVNVWRHMGYTALLLFAGLQAIPQGLYEAARTDGAGEVAMFRRITLPLLRPILALVLIMSIIGSFQVFDTVSVTTQGGPADSSRVLQMYIYQNAFAEYEFGYASALSVALLIILMVITFAQYRFSRAGQSDLN</sequence>